<dbReference type="InterPro" id="IPR016187">
    <property type="entry name" value="CTDL_fold"/>
</dbReference>
<sequence>MMRVLILVLSILEDGGTNRVTTTCTSNGCFTLHLEEDIFKRAHENCINYGGNLVTVRHHGELENVRSILLAAGDQSVLTSKLWIGLVLPKGRCTDFNEELHGFKWTSEPTDSRYSNWKKKPSRTCTEKRCVSVSLSDDLKWSDGSCKDGAFYMCKFLFRGTCKPITLEEPVDVSYTLPFLSKPLTQQDGLAMLPHGTLAEIRCSGSADTEVIDSLCDNKMGPFEWTNSERFCERDTKSCKYKNGGCDHICFEAAGEIRCECREGFYLRDDTFSCAHRNNCEHSPCESKCETTPAGFSCACLHGFQLARDNVSCVDIDECRQSICGEHRCHNIPGGYFCECKPGFSLLAGKCEDLDECTEYRCDQGCLNSQGSFSCYCYAGYSSSPESNGTCIDIDECLNRPCEHICLNTLGSYRCSCTQNFSLAENGISCIPNPTENPQNTPTSKENKDTLITHLSQSPDGYGSTVSPLSPNQDTKTDSIKRAESFLGSSWILLCVVGSVIPLLILIVITSVIVIYRWKRSRKTTKKNVTADNYCWVSSGLDNVEKTNASF</sequence>
<name>A0A5A9NR65_9TELE</name>
<dbReference type="AlphaFoldDB" id="A0A5A9NR65"/>
<evidence type="ECO:0000256" key="6">
    <source>
        <dbReference type="ARBA" id="ARBA00022734"/>
    </source>
</evidence>
<keyword evidence="2 11" id="KW-0245">EGF-like domain</keyword>
<evidence type="ECO:0000256" key="5">
    <source>
        <dbReference type="ARBA" id="ARBA00022729"/>
    </source>
</evidence>
<protein>
    <submittedName>
        <fullName evidence="17">Complement component C1q receptor C1q/MBL/SPA receptor</fullName>
    </submittedName>
</protein>
<dbReference type="SMART" id="SM00181">
    <property type="entry name" value="EGF"/>
    <property type="match status" value="5"/>
</dbReference>
<feature type="signal peptide" evidence="14">
    <location>
        <begin position="1"/>
        <end position="17"/>
    </location>
</feature>
<dbReference type="InterPro" id="IPR016186">
    <property type="entry name" value="C-type_lectin-like/link_sf"/>
</dbReference>
<dbReference type="Gene3D" id="3.10.100.10">
    <property type="entry name" value="Mannose-Binding Protein A, subunit A"/>
    <property type="match status" value="1"/>
</dbReference>
<evidence type="ECO:0000256" key="1">
    <source>
        <dbReference type="ARBA" id="ARBA00004479"/>
    </source>
</evidence>
<evidence type="ECO:0000256" key="3">
    <source>
        <dbReference type="ARBA" id="ARBA00022553"/>
    </source>
</evidence>
<dbReference type="SUPFAM" id="SSF57184">
    <property type="entry name" value="Growth factor receptor domain"/>
    <property type="match status" value="2"/>
</dbReference>
<evidence type="ECO:0000313" key="17">
    <source>
        <dbReference type="EMBL" id="KAA0711406.1"/>
    </source>
</evidence>
<keyword evidence="3" id="KW-0597">Phosphoprotein</keyword>
<dbReference type="InterPro" id="IPR018378">
    <property type="entry name" value="C-type_lectin_CS"/>
</dbReference>
<organism evidence="17 18">
    <name type="scientific">Triplophysa tibetana</name>
    <dbReference type="NCBI Taxonomy" id="1572043"/>
    <lineage>
        <taxon>Eukaryota</taxon>
        <taxon>Metazoa</taxon>
        <taxon>Chordata</taxon>
        <taxon>Craniata</taxon>
        <taxon>Vertebrata</taxon>
        <taxon>Euteleostomi</taxon>
        <taxon>Actinopterygii</taxon>
        <taxon>Neopterygii</taxon>
        <taxon>Teleostei</taxon>
        <taxon>Ostariophysi</taxon>
        <taxon>Cypriniformes</taxon>
        <taxon>Nemacheilidae</taxon>
        <taxon>Triplophysa</taxon>
    </lineage>
</organism>
<dbReference type="Pfam" id="PF14670">
    <property type="entry name" value="FXa_inhibition"/>
    <property type="match status" value="1"/>
</dbReference>
<dbReference type="PANTHER" id="PTHR14789">
    <property type="entry name" value="CHONDROLECTIN VARIANT CHODLFDELTAE"/>
    <property type="match status" value="1"/>
</dbReference>
<dbReference type="Pfam" id="PF12662">
    <property type="entry name" value="cEGF"/>
    <property type="match status" value="1"/>
</dbReference>
<dbReference type="InterPro" id="IPR001881">
    <property type="entry name" value="EGF-like_Ca-bd_dom"/>
</dbReference>
<evidence type="ECO:0000259" key="16">
    <source>
        <dbReference type="PROSITE" id="PS50041"/>
    </source>
</evidence>
<dbReference type="GO" id="GO:0030246">
    <property type="term" value="F:carbohydrate binding"/>
    <property type="evidence" value="ECO:0007669"/>
    <property type="project" value="UniProtKB-KW"/>
</dbReference>
<dbReference type="Gene3D" id="2.10.25.10">
    <property type="entry name" value="Laminin"/>
    <property type="match status" value="5"/>
</dbReference>
<evidence type="ECO:0000313" key="18">
    <source>
        <dbReference type="Proteomes" id="UP000324632"/>
    </source>
</evidence>
<dbReference type="InterPro" id="IPR000742">
    <property type="entry name" value="EGF"/>
</dbReference>
<dbReference type="PROSITE" id="PS00010">
    <property type="entry name" value="ASX_HYDROXYL"/>
    <property type="match status" value="2"/>
</dbReference>
<dbReference type="InterPro" id="IPR051505">
    <property type="entry name" value="C-type_lectin_domain"/>
</dbReference>
<evidence type="ECO:0000256" key="14">
    <source>
        <dbReference type="SAM" id="SignalP"/>
    </source>
</evidence>
<evidence type="ECO:0000259" key="15">
    <source>
        <dbReference type="PROSITE" id="PS50026"/>
    </source>
</evidence>
<dbReference type="InterPro" id="IPR049883">
    <property type="entry name" value="NOTCH1_EGF-like"/>
</dbReference>
<evidence type="ECO:0000256" key="8">
    <source>
        <dbReference type="ARBA" id="ARBA00022989"/>
    </source>
</evidence>
<dbReference type="InterPro" id="IPR009030">
    <property type="entry name" value="Growth_fac_rcpt_cys_sf"/>
</dbReference>
<dbReference type="Pfam" id="PF07645">
    <property type="entry name" value="EGF_CA"/>
    <property type="match status" value="2"/>
</dbReference>
<evidence type="ECO:0000256" key="13">
    <source>
        <dbReference type="SAM" id="Phobius"/>
    </source>
</evidence>
<dbReference type="GO" id="GO:0005509">
    <property type="term" value="F:calcium ion binding"/>
    <property type="evidence" value="ECO:0007669"/>
    <property type="project" value="InterPro"/>
</dbReference>
<dbReference type="InterPro" id="IPR026823">
    <property type="entry name" value="cEGF"/>
</dbReference>
<keyword evidence="6" id="KW-0430">Lectin</keyword>
<feature type="domain" description="EGF-like" evidence="15">
    <location>
        <begin position="315"/>
        <end position="352"/>
    </location>
</feature>
<dbReference type="PANTHER" id="PTHR14789:SF8">
    <property type="entry name" value="C-TYPE LECTIN DOMAIN FAMILY 14 MEMBER A PRECURSOR-RELATED"/>
    <property type="match status" value="1"/>
</dbReference>
<evidence type="ECO:0000256" key="11">
    <source>
        <dbReference type="PROSITE-ProRule" id="PRU00076"/>
    </source>
</evidence>
<evidence type="ECO:0000256" key="10">
    <source>
        <dbReference type="ARBA" id="ARBA00023157"/>
    </source>
</evidence>
<gene>
    <name evidence="17" type="ORF">E1301_Tti006303</name>
</gene>
<feature type="domain" description="C-type lectin" evidence="16">
    <location>
        <begin position="25"/>
        <end position="155"/>
    </location>
</feature>
<feature type="region of interest" description="Disordered" evidence="12">
    <location>
        <begin position="457"/>
        <end position="476"/>
    </location>
</feature>
<proteinExistence type="predicted"/>
<feature type="compositionally biased region" description="Polar residues" evidence="12">
    <location>
        <begin position="457"/>
        <end position="474"/>
    </location>
</feature>
<evidence type="ECO:0000256" key="4">
    <source>
        <dbReference type="ARBA" id="ARBA00022692"/>
    </source>
</evidence>
<dbReference type="PROSITE" id="PS50041">
    <property type="entry name" value="C_TYPE_LECTIN_2"/>
    <property type="match status" value="1"/>
</dbReference>
<dbReference type="EMBL" id="SOYY01000015">
    <property type="protein sequence ID" value="KAA0711406.1"/>
    <property type="molecule type" value="Genomic_DNA"/>
</dbReference>
<evidence type="ECO:0000256" key="7">
    <source>
        <dbReference type="ARBA" id="ARBA00022737"/>
    </source>
</evidence>
<feature type="transmembrane region" description="Helical" evidence="13">
    <location>
        <begin position="491"/>
        <end position="516"/>
    </location>
</feature>
<feature type="disulfide bond" evidence="11">
    <location>
        <begin position="319"/>
        <end position="329"/>
    </location>
</feature>
<evidence type="ECO:0000256" key="9">
    <source>
        <dbReference type="ARBA" id="ARBA00023136"/>
    </source>
</evidence>
<dbReference type="PROSITE" id="PS50026">
    <property type="entry name" value="EGF_3"/>
    <property type="match status" value="2"/>
</dbReference>
<dbReference type="InterPro" id="IPR018097">
    <property type="entry name" value="EGF_Ca-bd_CS"/>
</dbReference>
<keyword evidence="5 14" id="KW-0732">Signal</keyword>
<keyword evidence="4 13" id="KW-0812">Transmembrane</keyword>
<keyword evidence="18" id="KW-1185">Reference proteome</keyword>
<comment type="caution">
    <text evidence="17">The sequence shown here is derived from an EMBL/GenBank/DDBJ whole genome shotgun (WGS) entry which is preliminary data.</text>
</comment>
<keyword evidence="7" id="KW-0677">Repeat</keyword>
<dbReference type="Proteomes" id="UP000324632">
    <property type="component" value="Chromosome 15"/>
</dbReference>
<comment type="subcellular location">
    <subcellularLocation>
        <location evidence="1">Membrane</location>
        <topology evidence="1">Single-pass type I membrane protein</topology>
    </subcellularLocation>
</comment>
<feature type="domain" description="EGF-like" evidence="15">
    <location>
        <begin position="393"/>
        <end position="427"/>
    </location>
</feature>
<dbReference type="PROSITE" id="PS01187">
    <property type="entry name" value="EGF_CA"/>
    <property type="match status" value="1"/>
</dbReference>
<dbReference type="CDD" id="cd00054">
    <property type="entry name" value="EGF_CA"/>
    <property type="match status" value="1"/>
</dbReference>
<dbReference type="SMART" id="SM00179">
    <property type="entry name" value="EGF_CA"/>
    <property type="match status" value="4"/>
</dbReference>
<dbReference type="FunFam" id="2.10.25.10:FF:000119">
    <property type="entry name" value="vitamin K-dependent protein S"/>
    <property type="match status" value="1"/>
</dbReference>
<dbReference type="InterPro" id="IPR001304">
    <property type="entry name" value="C-type_lectin-like"/>
</dbReference>
<dbReference type="SMART" id="SM00034">
    <property type="entry name" value="CLECT"/>
    <property type="match status" value="1"/>
</dbReference>
<comment type="caution">
    <text evidence="11">Lacks conserved residue(s) required for the propagation of feature annotation.</text>
</comment>
<dbReference type="PROSITE" id="PS00615">
    <property type="entry name" value="C_TYPE_LECTIN_1"/>
    <property type="match status" value="1"/>
</dbReference>
<accession>A0A5A9NR65</accession>
<evidence type="ECO:0000256" key="2">
    <source>
        <dbReference type="ARBA" id="ARBA00022536"/>
    </source>
</evidence>
<feature type="chain" id="PRO_5022969309" evidence="14">
    <location>
        <begin position="18"/>
        <end position="551"/>
    </location>
</feature>
<keyword evidence="8 13" id="KW-1133">Transmembrane helix</keyword>
<keyword evidence="17" id="KW-0675">Receptor</keyword>
<dbReference type="InterPro" id="IPR000152">
    <property type="entry name" value="EGF-type_Asp/Asn_hydroxyl_site"/>
</dbReference>
<dbReference type="GO" id="GO:0016020">
    <property type="term" value="C:membrane"/>
    <property type="evidence" value="ECO:0007669"/>
    <property type="project" value="UniProtKB-SubCell"/>
</dbReference>
<evidence type="ECO:0000256" key="12">
    <source>
        <dbReference type="SAM" id="MobiDB-lite"/>
    </source>
</evidence>
<dbReference type="SUPFAM" id="SSF56436">
    <property type="entry name" value="C-type lectin-like"/>
    <property type="match status" value="1"/>
</dbReference>
<keyword evidence="10 11" id="KW-1015">Disulfide bond</keyword>
<reference evidence="17 18" key="1">
    <citation type="journal article" date="2019" name="Mol. Ecol. Resour.">
        <title>Chromosome-level genome assembly of Triplophysa tibetana, a fish adapted to the harsh high-altitude environment of the Tibetan Plateau.</title>
        <authorList>
            <person name="Yang X."/>
            <person name="Liu H."/>
            <person name="Ma Z."/>
            <person name="Zou Y."/>
            <person name="Zou M."/>
            <person name="Mao Y."/>
            <person name="Li X."/>
            <person name="Wang H."/>
            <person name="Chen T."/>
            <person name="Wang W."/>
            <person name="Yang R."/>
        </authorList>
    </citation>
    <scope>NUCLEOTIDE SEQUENCE [LARGE SCALE GENOMIC DNA]</scope>
    <source>
        <strain evidence="17">TTIB1903HZAU</strain>
        <tissue evidence="17">Muscle</tissue>
    </source>
</reference>
<dbReference type="PROSITE" id="PS01186">
    <property type="entry name" value="EGF_2"/>
    <property type="match status" value="1"/>
</dbReference>
<keyword evidence="9 13" id="KW-0472">Membrane</keyword>